<proteinExistence type="inferred from homology"/>
<dbReference type="InterPro" id="IPR036291">
    <property type="entry name" value="NAD(P)-bd_dom_sf"/>
</dbReference>
<comment type="similarity">
    <text evidence="2">Belongs to the NAD(P)-dependent epimerase/dehydratase family. Dihydroflavonol-4-reductase subfamily.</text>
</comment>
<evidence type="ECO:0000259" key="3">
    <source>
        <dbReference type="Pfam" id="PF01370"/>
    </source>
</evidence>
<evidence type="ECO:0000313" key="5">
    <source>
        <dbReference type="Proteomes" id="UP001365542"/>
    </source>
</evidence>
<reference evidence="4 5" key="1">
    <citation type="submission" date="2019-10" db="EMBL/GenBank/DDBJ databases">
        <authorList>
            <person name="Palmer J.M."/>
        </authorList>
    </citation>
    <scope>NUCLEOTIDE SEQUENCE [LARGE SCALE GENOMIC DNA]</scope>
    <source>
        <strain evidence="4 5">TWF694</strain>
    </source>
</reference>
<keyword evidence="5" id="KW-1185">Reference proteome</keyword>
<dbReference type="GO" id="GO:0016616">
    <property type="term" value="F:oxidoreductase activity, acting on the CH-OH group of donors, NAD or NADP as acceptor"/>
    <property type="evidence" value="ECO:0007669"/>
    <property type="project" value="TreeGrafter"/>
</dbReference>
<evidence type="ECO:0000256" key="1">
    <source>
        <dbReference type="ARBA" id="ARBA00023002"/>
    </source>
</evidence>
<accession>A0AAV9XFP9</accession>
<evidence type="ECO:0000313" key="4">
    <source>
        <dbReference type="EMBL" id="KAK6540432.1"/>
    </source>
</evidence>
<comment type="caution">
    <text evidence="4">The sequence shown here is derived from an EMBL/GenBank/DDBJ whole genome shotgun (WGS) entry which is preliminary data.</text>
</comment>
<dbReference type="InterPro" id="IPR001509">
    <property type="entry name" value="Epimerase_deHydtase"/>
</dbReference>
<dbReference type="Gene3D" id="3.40.50.720">
    <property type="entry name" value="NAD(P)-binding Rossmann-like Domain"/>
    <property type="match status" value="1"/>
</dbReference>
<dbReference type="CDD" id="cd05227">
    <property type="entry name" value="AR_SDR_e"/>
    <property type="match status" value="1"/>
</dbReference>
<sequence length="349" mass="38010">MLAHRNIPRHSTMTKVLLTGGSGFIAAHILELLVQRGYEIVTTVRSEDKASQIREAHPHAKLSVVIVPDIAQPDAFDEVVKTPGLDVVLHTASPFHFNWSDAKTELLEPAITGTTSILKAIKKSAPGVKRVVVTSSFVSMLSVEGLQDPNKVYSESDWNPNTYEDGLTGNKVAAYRVSKTVAEQSAWKFVAEEKPNFDLVTICPPLVFGPTVHHLSSLSAINTSNERFVDLVQGKWKNEILPSIGVNLWVDVRDVALAHVAAFEKPDAGGKRFFCTAGKFCNREIAAAARKNFPELKDKLPSEEVMGGDYPAVVPGYDNSRATGVLGIDWIDLEKSTVDNIKSLLAIGA</sequence>
<evidence type="ECO:0000256" key="2">
    <source>
        <dbReference type="ARBA" id="ARBA00023445"/>
    </source>
</evidence>
<gene>
    <name evidence="4" type="primary">GRE2_2</name>
    <name evidence="4" type="ORF">TWF694_009227</name>
</gene>
<name>A0AAV9XFP9_9PEZI</name>
<dbReference type="FunFam" id="3.40.50.720:FF:000191">
    <property type="entry name" value="Methylglyoxal reductase (NADPH-dependent)"/>
    <property type="match status" value="1"/>
</dbReference>
<dbReference type="PANTHER" id="PTHR10366">
    <property type="entry name" value="NAD DEPENDENT EPIMERASE/DEHYDRATASE"/>
    <property type="match status" value="1"/>
</dbReference>
<dbReference type="InterPro" id="IPR050425">
    <property type="entry name" value="NAD(P)_dehydrat-like"/>
</dbReference>
<organism evidence="4 5">
    <name type="scientific">Orbilia ellipsospora</name>
    <dbReference type="NCBI Taxonomy" id="2528407"/>
    <lineage>
        <taxon>Eukaryota</taxon>
        <taxon>Fungi</taxon>
        <taxon>Dikarya</taxon>
        <taxon>Ascomycota</taxon>
        <taxon>Pezizomycotina</taxon>
        <taxon>Orbiliomycetes</taxon>
        <taxon>Orbiliales</taxon>
        <taxon>Orbiliaceae</taxon>
        <taxon>Orbilia</taxon>
    </lineage>
</organism>
<dbReference type="SUPFAM" id="SSF51735">
    <property type="entry name" value="NAD(P)-binding Rossmann-fold domains"/>
    <property type="match status" value="1"/>
</dbReference>
<feature type="domain" description="NAD-dependent epimerase/dehydratase" evidence="3">
    <location>
        <begin position="16"/>
        <end position="271"/>
    </location>
</feature>
<dbReference type="Pfam" id="PF01370">
    <property type="entry name" value="Epimerase"/>
    <property type="match status" value="1"/>
</dbReference>
<keyword evidence="1" id="KW-0560">Oxidoreductase</keyword>
<dbReference type="AlphaFoldDB" id="A0AAV9XFP9"/>
<protein>
    <submittedName>
        <fullName evidence="4">Methylglyoxal reductase (NADPH-dependent) gre2</fullName>
    </submittedName>
</protein>
<dbReference type="EMBL" id="JAVHJO010000005">
    <property type="protein sequence ID" value="KAK6540432.1"/>
    <property type="molecule type" value="Genomic_DNA"/>
</dbReference>
<dbReference type="Proteomes" id="UP001365542">
    <property type="component" value="Unassembled WGS sequence"/>
</dbReference>
<dbReference type="PANTHER" id="PTHR10366:SF564">
    <property type="entry name" value="STEROL-4-ALPHA-CARBOXYLATE 3-DEHYDROGENASE, DECARBOXYLATING"/>
    <property type="match status" value="1"/>
</dbReference>